<gene>
    <name evidence="1" type="ORF">JTE90_029509</name>
</gene>
<sequence>MLSIETLLNYHIPRNADYNFATRLGMEGPRLGRQLLDRPLLAADPNLRSLQLISPVSVKNGSDLPDFFRR</sequence>
<accession>A0AAV6UIK9</accession>
<dbReference type="EMBL" id="JAFNEN010000430">
    <property type="protein sequence ID" value="KAG8183151.1"/>
    <property type="molecule type" value="Genomic_DNA"/>
</dbReference>
<evidence type="ECO:0000313" key="1">
    <source>
        <dbReference type="EMBL" id="KAG8183151.1"/>
    </source>
</evidence>
<keyword evidence="2" id="KW-1185">Reference proteome</keyword>
<proteinExistence type="predicted"/>
<evidence type="ECO:0000313" key="2">
    <source>
        <dbReference type="Proteomes" id="UP000827092"/>
    </source>
</evidence>
<protein>
    <submittedName>
        <fullName evidence="1">Uncharacterized protein</fullName>
    </submittedName>
</protein>
<name>A0AAV6UIK9_9ARAC</name>
<dbReference type="Proteomes" id="UP000827092">
    <property type="component" value="Unassembled WGS sequence"/>
</dbReference>
<dbReference type="AlphaFoldDB" id="A0AAV6UIK9"/>
<comment type="caution">
    <text evidence="1">The sequence shown here is derived from an EMBL/GenBank/DDBJ whole genome shotgun (WGS) entry which is preliminary data.</text>
</comment>
<organism evidence="1 2">
    <name type="scientific">Oedothorax gibbosus</name>
    <dbReference type="NCBI Taxonomy" id="931172"/>
    <lineage>
        <taxon>Eukaryota</taxon>
        <taxon>Metazoa</taxon>
        <taxon>Ecdysozoa</taxon>
        <taxon>Arthropoda</taxon>
        <taxon>Chelicerata</taxon>
        <taxon>Arachnida</taxon>
        <taxon>Araneae</taxon>
        <taxon>Araneomorphae</taxon>
        <taxon>Entelegynae</taxon>
        <taxon>Araneoidea</taxon>
        <taxon>Linyphiidae</taxon>
        <taxon>Erigoninae</taxon>
        <taxon>Oedothorax</taxon>
    </lineage>
</organism>
<reference evidence="1 2" key="1">
    <citation type="journal article" date="2022" name="Nat. Ecol. Evol.">
        <title>A masculinizing supergene underlies an exaggerated male reproductive morph in a spider.</title>
        <authorList>
            <person name="Hendrickx F."/>
            <person name="De Corte Z."/>
            <person name="Sonet G."/>
            <person name="Van Belleghem S.M."/>
            <person name="Kostlbacher S."/>
            <person name="Vangestel C."/>
        </authorList>
    </citation>
    <scope>NUCLEOTIDE SEQUENCE [LARGE SCALE GENOMIC DNA]</scope>
    <source>
        <strain evidence="1">W744_W776</strain>
    </source>
</reference>